<dbReference type="EMBL" id="FOPJ01000001">
    <property type="protein sequence ID" value="SFG20968.1"/>
    <property type="molecule type" value="Genomic_DNA"/>
</dbReference>
<feature type="region of interest" description="Disordered" evidence="1">
    <location>
        <begin position="1"/>
        <end position="22"/>
    </location>
</feature>
<sequence length="273" mass="29919">MSKGKEEPKKGSRSGPEEKRMQGHWLLAAMGKRVLRPGGMEMTVFLIDEAKPTDEDRIVEFGPGVGKTAELLLRRLPRSYTGVDPNPEGSKALKKVLAGRKNAGTVKANAKETGLEDGCADLVIGEAMLTMHSDEDKAAIIKEAARLLSPGGRYAIHELGLHPEDLDDETKNTIRKDLSRIIKVGARPLTTREWTKLLEDAGLEVKSSWENPMALLEPKRMIDDEGIFGALRFAKNMITNKAGRERVLGMRGVFRKHAEHINAVGIVAVKPAG</sequence>
<evidence type="ECO:0000313" key="4">
    <source>
        <dbReference type="Proteomes" id="UP000199065"/>
    </source>
</evidence>
<dbReference type="InterPro" id="IPR029063">
    <property type="entry name" value="SAM-dependent_MTases_sf"/>
</dbReference>
<dbReference type="GO" id="GO:0032259">
    <property type="term" value="P:methylation"/>
    <property type="evidence" value="ECO:0007669"/>
    <property type="project" value="UniProtKB-KW"/>
</dbReference>
<evidence type="ECO:0000313" key="3">
    <source>
        <dbReference type="EMBL" id="SFG20968.1"/>
    </source>
</evidence>
<dbReference type="InterPro" id="IPR013216">
    <property type="entry name" value="Methyltransf_11"/>
</dbReference>
<keyword evidence="3" id="KW-0808">Transferase</keyword>
<dbReference type="Proteomes" id="UP000199065">
    <property type="component" value="Unassembled WGS sequence"/>
</dbReference>
<name>A0A1I2PY57_9CORY</name>
<dbReference type="PANTHER" id="PTHR42912:SF95">
    <property type="entry name" value="METHYLTRANSFERASE TYPE 11 DOMAIN-CONTAINING PROTEIN"/>
    <property type="match status" value="1"/>
</dbReference>
<dbReference type="SUPFAM" id="SSF53335">
    <property type="entry name" value="S-adenosyl-L-methionine-dependent methyltransferases"/>
    <property type="match status" value="1"/>
</dbReference>
<dbReference type="PANTHER" id="PTHR42912">
    <property type="entry name" value="METHYLTRANSFERASE"/>
    <property type="match status" value="1"/>
</dbReference>
<dbReference type="AlphaFoldDB" id="A0A1I2PY57"/>
<reference evidence="3 4" key="1">
    <citation type="submission" date="2016-10" db="EMBL/GenBank/DDBJ databases">
        <authorList>
            <person name="de Groot N.N."/>
        </authorList>
    </citation>
    <scope>NUCLEOTIDE SEQUENCE [LARGE SCALE GENOMIC DNA]</scope>
    <source>
        <strain>J11</strain>
        <strain evidence="4">PG 39</strain>
    </source>
</reference>
<dbReference type="STRING" id="185761.SAMN05660282_00290"/>
<evidence type="ECO:0000259" key="2">
    <source>
        <dbReference type="Pfam" id="PF08241"/>
    </source>
</evidence>
<keyword evidence="4" id="KW-1185">Reference proteome</keyword>
<dbReference type="CDD" id="cd02440">
    <property type="entry name" value="AdoMet_MTases"/>
    <property type="match status" value="1"/>
</dbReference>
<dbReference type="InterPro" id="IPR050508">
    <property type="entry name" value="Methyltransf_Superfamily"/>
</dbReference>
<accession>A0A1I2PY57</accession>
<feature type="compositionally biased region" description="Basic and acidic residues" evidence="1">
    <location>
        <begin position="1"/>
        <end position="21"/>
    </location>
</feature>
<dbReference type="Pfam" id="PF08241">
    <property type="entry name" value="Methyltransf_11"/>
    <property type="match status" value="1"/>
</dbReference>
<proteinExistence type="predicted"/>
<feature type="domain" description="Methyltransferase type 11" evidence="2">
    <location>
        <begin position="60"/>
        <end position="156"/>
    </location>
</feature>
<protein>
    <submittedName>
        <fullName evidence="3">Methyltransferase domain-containing protein</fullName>
    </submittedName>
</protein>
<evidence type="ECO:0000256" key="1">
    <source>
        <dbReference type="SAM" id="MobiDB-lite"/>
    </source>
</evidence>
<dbReference type="Gene3D" id="3.40.50.150">
    <property type="entry name" value="Vaccinia Virus protein VP39"/>
    <property type="match status" value="1"/>
</dbReference>
<organism evidence="3 4">
    <name type="scientific">Corynebacterium spheniscorum</name>
    <dbReference type="NCBI Taxonomy" id="185761"/>
    <lineage>
        <taxon>Bacteria</taxon>
        <taxon>Bacillati</taxon>
        <taxon>Actinomycetota</taxon>
        <taxon>Actinomycetes</taxon>
        <taxon>Mycobacteriales</taxon>
        <taxon>Corynebacteriaceae</taxon>
        <taxon>Corynebacterium</taxon>
    </lineage>
</organism>
<gene>
    <name evidence="3" type="ORF">SAMN05660282_00290</name>
</gene>
<keyword evidence="3" id="KW-0489">Methyltransferase</keyword>
<dbReference type="GO" id="GO:0008757">
    <property type="term" value="F:S-adenosylmethionine-dependent methyltransferase activity"/>
    <property type="evidence" value="ECO:0007669"/>
    <property type="project" value="InterPro"/>
</dbReference>